<evidence type="ECO:0000313" key="2">
    <source>
        <dbReference type="EMBL" id="GEN07965.1"/>
    </source>
</evidence>
<name>A0A511T1C9_MYXFU</name>
<protein>
    <submittedName>
        <fullName evidence="3">Hemerythrin HHE cation binding domain-containing protein</fullName>
    </submittedName>
</protein>
<dbReference type="AlphaFoldDB" id="A0A511T1C9"/>
<dbReference type="Proteomes" id="UP000183760">
    <property type="component" value="Unassembled WGS sequence"/>
</dbReference>
<dbReference type="EMBL" id="FOIB01000001">
    <property type="protein sequence ID" value="SES73696.1"/>
    <property type="molecule type" value="Genomic_DNA"/>
</dbReference>
<dbReference type="PANTHER" id="PTHR35585">
    <property type="entry name" value="HHE DOMAIN PROTEIN (AFU_ORTHOLOGUE AFUA_4G00730)"/>
    <property type="match status" value="1"/>
</dbReference>
<evidence type="ECO:0000313" key="5">
    <source>
        <dbReference type="Proteomes" id="UP000321514"/>
    </source>
</evidence>
<reference evidence="2 5" key="2">
    <citation type="submission" date="2019-07" db="EMBL/GenBank/DDBJ databases">
        <title>Whole genome shotgun sequence of Myxococcus fulvus NBRC 100333.</title>
        <authorList>
            <person name="Hosoyama A."/>
            <person name="Uohara A."/>
            <person name="Ohji S."/>
            <person name="Ichikawa N."/>
        </authorList>
    </citation>
    <scope>NUCLEOTIDE SEQUENCE [LARGE SCALE GENOMIC DNA]</scope>
    <source>
        <strain evidence="2 5">NBRC 100333</strain>
    </source>
</reference>
<reference evidence="3 4" key="1">
    <citation type="submission" date="2016-10" db="EMBL/GenBank/DDBJ databases">
        <authorList>
            <person name="Varghese N."/>
            <person name="Submissions S."/>
        </authorList>
    </citation>
    <scope>NUCLEOTIDE SEQUENCE [LARGE SCALE GENOMIC DNA]</scope>
    <source>
        <strain evidence="3 4">DSM 16525</strain>
    </source>
</reference>
<dbReference type="Gene3D" id="1.20.120.520">
    <property type="entry name" value="nmb1532 protein domain like"/>
    <property type="match status" value="1"/>
</dbReference>
<feature type="domain" description="Hemerythrin-like" evidence="1">
    <location>
        <begin position="3"/>
        <end position="117"/>
    </location>
</feature>
<organism evidence="2 5">
    <name type="scientific">Myxococcus fulvus</name>
    <dbReference type="NCBI Taxonomy" id="33"/>
    <lineage>
        <taxon>Bacteria</taxon>
        <taxon>Pseudomonadati</taxon>
        <taxon>Myxococcota</taxon>
        <taxon>Myxococcia</taxon>
        <taxon>Myxococcales</taxon>
        <taxon>Cystobacterineae</taxon>
        <taxon>Myxococcaceae</taxon>
        <taxon>Myxococcus</taxon>
    </lineage>
</organism>
<comment type="caution">
    <text evidence="2">The sequence shown here is derived from an EMBL/GenBank/DDBJ whole genome shotgun (WGS) entry which is preliminary data.</text>
</comment>
<keyword evidence="4" id="KW-1185">Reference proteome</keyword>
<dbReference type="InterPro" id="IPR012312">
    <property type="entry name" value="Hemerythrin-like"/>
</dbReference>
<gene>
    <name evidence="2" type="ORF">MFU01_30020</name>
    <name evidence="3" type="ORF">SAMN05443572_10111</name>
</gene>
<evidence type="ECO:0000313" key="4">
    <source>
        <dbReference type="Proteomes" id="UP000183760"/>
    </source>
</evidence>
<dbReference type="EMBL" id="BJXR01000026">
    <property type="protein sequence ID" value="GEN07965.1"/>
    <property type="molecule type" value="Genomic_DNA"/>
</dbReference>
<accession>A0A511T1C9</accession>
<dbReference type="OrthoDB" id="5383225at2"/>
<evidence type="ECO:0000313" key="3">
    <source>
        <dbReference type="EMBL" id="SES73696.1"/>
    </source>
</evidence>
<evidence type="ECO:0000259" key="1">
    <source>
        <dbReference type="Pfam" id="PF01814"/>
    </source>
</evidence>
<dbReference type="RefSeq" id="WP_046710370.1">
    <property type="nucleotide sequence ID" value="NZ_BJXR01000026.1"/>
</dbReference>
<dbReference type="Pfam" id="PF01814">
    <property type="entry name" value="Hemerythrin"/>
    <property type="match status" value="1"/>
</dbReference>
<dbReference type="PANTHER" id="PTHR35585:SF1">
    <property type="entry name" value="HHE DOMAIN PROTEIN (AFU_ORTHOLOGUE AFUA_4G00730)"/>
    <property type="match status" value="1"/>
</dbReference>
<dbReference type="STRING" id="1334629.MFUL124B02_00970"/>
<proteinExistence type="predicted"/>
<sequence>MDVIDLLIQQHREVDALFLAFRNASDDTSRKELCIQLAEALMLHSTIEERWVYPKATRVVGDEKIQHAEEEHQEMTQLLGDIVRMRDDMNAVKMKVDALEKVVKRHVADEEKNILPQVAKNVTEQELGMSCKDLVREASRIRREEMKDWGGATV</sequence>
<dbReference type="Proteomes" id="UP000321514">
    <property type="component" value="Unassembled WGS sequence"/>
</dbReference>